<organism evidence="1 2">
    <name type="scientific">Melastoma candidum</name>
    <dbReference type="NCBI Taxonomy" id="119954"/>
    <lineage>
        <taxon>Eukaryota</taxon>
        <taxon>Viridiplantae</taxon>
        <taxon>Streptophyta</taxon>
        <taxon>Embryophyta</taxon>
        <taxon>Tracheophyta</taxon>
        <taxon>Spermatophyta</taxon>
        <taxon>Magnoliopsida</taxon>
        <taxon>eudicotyledons</taxon>
        <taxon>Gunneridae</taxon>
        <taxon>Pentapetalae</taxon>
        <taxon>rosids</taxon>
        <taxon>malvids</taxon>
        <taxon>Myrtales</taxon>
        <taxon>Melastomataceae</taxon>
        <taxon>Melastomatoideae</taxon>
        <taxon>Melastomateae</taxon>
        <taxon>Melastoma</taxon>
    </lineage>
</organism>
<dbReference type="Proteomes" id="UP001057402">
    <property type="component" value="Chromosome 4"/>
</dbReference>
<gene>
    <name evidence="1" type="ORF">MLD38_011078</name>
</gene>
<proteinExistence type="predicted"/>
<keyword evidence="2" id="KW-1185">Reference proteome</keyword>
<protein>
    <submittedName>
        <fullName evidence="1">Uncharacterized protein</fullName>
    </submittedName>
</protein>
<dbReference type="EMBL" id="CM042883">
    <property type="protein sequence ID" value="KAI4372897.1"/>
    <property type="molecule type" value="Genomic_DNA"/>
</dbReference>
<evidence type="ECO:0000313" key="2">
    <source>
        <dbReference type="Proteomes" id="UP001057402"/>
    </source>
</evidence>
<comment type="caution">
    <text evidence="1">The sequence shown here is derived from an EMBL/GenBank/DDBJ whole genome shotgun (WGS) entry which is preliminary data.</text>
</comment>
<accession>A0ACB9R1K9</accession>
<sequence length="99" mass="11211">MLDLKSLKYANCPLCHSRKSTKEIAGREISYQVTAQDIRRALGISSFAEGKLKLATIERLCDKCGNNEFEYTRKQLRSADEGQTTFLTCTKCRDTVVEN</sequence>
<name>A0ACB9R1K9_9MYRT</name>
<evidence type="ECO:0000313" key="1">
    <source>
        <dbReference type="EMBL" id="KAI4372897.1"/>
    </source>
</evidence>
<reference evidence="2" key="1">
    <citation type="journal article" date="2023" name="Front. Plant Sci.">
        <title>Chromosomal-level genome assembly of Melastoma candidum provides insights into trichome evolution.</title>
        <authorList>
            <person name="Zhong Y."/>
            <person name="Wu W."/>
            <person name="Sun C."/>
            <person name="Zou P."/>
            <person name="Liu Y."/>
            <person name="Dai S."/>
            <person name="Zhou R."/>
        </authorList>
    </citation>
    <scope>NUCLEOTIDE SEQUENCE [LARGE SCALE GENOMIC DNA]</scope>
</reference>